<dbReference type="AlphaFoldDB" id="A0AAV1QJX2"/>
<evidence type="ECO:0000313" key="9">
    <source>
        <dbReference type="Proteomes" id="UP001314229"/>
    </source>
</evidence>
<proteinExistence type="predicted"/>
<feature type="compositionally biased region" description="Acidic residues" evidence="7">
    <location>
        <begin position="164"/>
        <end position="178"/>
    </location>
</feature>
<dbReference type="PANTHER" id="PTHR17005">
    <property type="entry name" value="MALE-ENHANCED ANTIGEN-1"/>
    <property type="match status" value="1"/>
</dbReference>
<evidence type="ECO:0000256" key="1">
    <source>
        <dbReference type="ARBA" id="ARBA00002540"/>
    </source>
</evidence>
<dbReference type="GO" id="GO:0030154">
    <property type="term" value="P:cell differentiation"/>
    <property type="evidence" value="ECO:0007669"/>
    <property type="project" value="UniProtKB-KW"/>
</dbReference>
<name>A0AAV1QJX2_SCOSC</name>
<dbReference type="Proteomes" id="UP001314229">
    <property type="component" value="Unassembled WGS sequence"/>
</dbReference>
<evidence type="ECO:0000256" key="7">
    <source>
        <dbReference type="SAM" id="MobiDB-lite"/>
    </source>
</evidence>
<keyword evidence="9" id="KW-1185">Reference proteome</keyword>
<dbReference type="EMBL" id="CAWUFR010001454">
    <property type="protein sequence ID" value="CAK6983778.1"/>
    <property type="molecule type" value="Genomic_DNA"/>
</dbReference>
<evidence type="ECO:0000256" key="2">
    <source>
        <dbReference type="ARBA" id="ARBA00022245"/>
    </source>
</evidence>
<dbReference type="InterPro" id="IPR009685">
    <property type="entry name" value="MEA1"/>
</dbReference>
<sequence>MAVQSIRYRLIGCDQQRGDTRCGAGPGGLSVGRRVTYQEVSKQLQLAAANSYQLTAAAPDTQTASQRLRPLWMEVLSSAMGPERVLPSSEDEDERPADGEMLAGGAAVWSGGDGGGEEEEEEGGEMELDGEEEEEEGEVNNGGYYYQPLNQEPDALNVSTAPPGEEEEEDEERGEEGGEAPSHTEQLQQVQQRIEVMGLHLPEAPPPDSDEEEDPEGAAAHRSAASIPMDEDHVELVKRTMAAIALPSLGVPSWAKEISDDQWKDVVENAMQSRQSAAALRLNRRNNIN</sequence>
<organism evidence="8 9">
    <name type="scientific">Scomber scombrus</name>
    <name type="common">Atlantic mackerel</name>
    <name type="synonym">Scomber vernalis</name>
    <dbReference type="NCBI Taxonomy" id="13677"/>
    <lineage>
        <taxon>Eukaryota</taxon>
        <taxon>Metazoa</taxon>
        <taxon>Chordata</taxon>
        <taxon>Craniata</taxon>
        <taxon>Vertebrata</taxon>
        <taxon>Euteleostomi</taxon>
        <taxon>Actinopterygii</taxon>
        <taxon>Neopterygii</taxon>
        <taxon>Teleostei</taxon>
        <taxon>Neoteleostei</taxon>
        <taxon>Acanthomorphata</taxon>
        <taxon>Pelagiaria</taxon>
        <taxon>Scombriformes</taxon>
        <taxon>Scombridae</taxon>
        <taxon>Scomber</taxon>
    </lineage>
</organism>
<gene>
    <name evidence="8" type="ORF">FSCOSCO3_A036175</name>
</gene>
<reference evidence="8 9" key="1">
    <citation type="submission" date="2024-01" db="EMBL/GenBank/DDBJ databases">
        <authorList>
            <person name="Alioto T."/>
            <person name="Alioto T."/>
            <person name="Gomez Garrido J."/>
        </authorList>
    </citation>
    <scope>NUCLEOTIDE SEQUENCE [LARGE SCALE GENOMIC DNA]</scope>
</reference>
<feature type="compositionally biased region" description="Polar residues" evidence="7">
    <location>
        <begin position="183"/>
        <end position="192"/>
    </location>
</feature>
<evidence type="ECO:0000256" key="6">
    <source>
        <dbReference type="ARBA" id="ARBA00022871"/>
    </source>
</evidence>
<evidence type="ECO:0000256" key="5">
    <source>
        <dbReference type="ARBA" id="ARBA00022782"/>
    </source>
</evidence>
<evidence type="ECO:0000256" key="3">
    <source>
        <dbReference type="ARBA" id="ARBA00022473"/>
    </source>
</evidence>
<feature type="region of interest" description="Disordered" evidence="7">
    <location>
        <begin position="82"/>
        <end position="231"/>
    </location>
</feature>
<evidence type="ECO:0000313" key="8">
    <source>
        <dbReference type="EMBL" id="CAK6983778.1"/>
    </source>
</evidence>
<comment type="function">
    <text evidence="1">May play an important role in spermatogenesis and/or testis development.</text>
</comment>
<keyword evidence="3" id="KW-0217">Developmental protein</keyword>
<dbReference type="Pfam" id="PF06910">
    <property type="entry name" value="MEA1"/>
    <property type="match status" value="1"/>
</dbReference>
<keyword evidence="6" id="KW-0744">Spermatogenesis</keyword>
<protein>
    <recommendedName>
        <fullName evidence="2">Male-enhanced antigen 1</fullName>
    </recommendedName>
</protein>
<dbReference type="GO" id="GO:0007283">
    <property type="term" value="P:spermatogenesis"/>
    <property type="evidence" value="ECO:0007669"/>
    <property type="project" value="UniProtKB-KW"/>
</dbReference>
<comment type="caution">
    <text evidence="8">The sequence shown here is derived from an EMBL/GenBank/DDBJ whole genome shotgun (WGS) entry which is preliminary data.</text>
</comment>
<keyword evidence="5" id="KW-0221">Differentiation</keyword>
<accession>A0AAV1QJX2</accession>
<evidence type="ECO:0000256" key="4">
    <source>
        <dbReference type="ARBA" id="ARBA00022553"/>
    </source>
</evidence>
<feature type="compositionally biased region" description="Acidic residues" evidence="7">
    <location>
        <begin position="115"/>
        <end position="138"/>
    </location>
</feature>
<keyword evidence="4" id="KW-0597">Phosphoprotein</keyword>